<keyword evidence="2" id="KW-1185">Reference proteome</keyword>
<organism evidence="1 2">
    <name type="scientific">Bosea vaviloviae</name>
    <dbReference type="NCBI Taxonomy" id="1526658"/>
    <lineage>
        <taxon>Bacteria</taxon>
        <taxon>Pseudomonadati</taxon>
        <taxon>Pseudomonadota</taxon>
        <taxon>Alphaproteobacteria</taxon>
        <taxon>Hyphomicrobiales</taxon>
        <taxon>Boseaceae</taxon>
        <taxon>Bosea</taxon>
    </lineage>
</organism>
<comment type="caution">
    <text evidence="1">The sequence shown here is derived from an EMBL/GenBank/DDBJ whole genome shotgun (WGS) entry which is preliminary data.</text>
</comment>
<dbReference type="EMBL" id="LGSZ01000050">
    <property type="protein sequence ID" value="KPH79406.1"/>
    <property type="molecule type" value="Genomic_DNA"/>
</dbReference>
<protein>
    <submittedName>
        <fullName evidence="1">Uncharacterized protein</fullName>
    </submittedName>
</protein>
<proteinExistence type="predicted"/>
<sequence>MVCREEFFGLELEDVVIDKGPRHIWVQPNSLGLLRNDQSERQLTLHPELLRLGLFDYVEALKAIKEPRLFPELVSPSSKSPLGDRSYDEWSPPNEARLRAARAASFLQQRAQAEVRHV</sequence>
<dbReference type="PATRIC" id="fig|1526658.3.peg.1472"/>
<dbReference type="AlphaFoldDB" id="A0A0N1F4V6"/>
<reference evidence="1 2" key="1">
    <citation type="submission" date="2015-07" db="EMBL/GenBank/DDBJ databases">
        <title>Whole genome sequencing of Bosea vaviloviae isolated from cave pool.</title>
        <authorList>
            <person name="Tan N.E.H."/>
            <person name="Lee Y.P."/>
            <person name="Gan H.M."/>
            <person name="Barton H."/>
            <person name="Savka M.A."/>
        </authorList>
    </citation>
    <scope>NUCLEOTIDE SEQUENCE [LARGE SCALE GENOMIC DNA]</scope>
    <source>
        <strain evidence="1 2">SD260</strain>
    </source>
</reference>
<dbReference type="Proteomes" id="UP000037822">
    <property type="component" value="Unassembled WGS sequence"/>
</dbReference>
<name>A0A0N1F4V6_9HYPH</name>
<accession>A0A0N1F4V6</accession>
<gene>
    <name evidence="1" type="ORF">AE618_19225</name>
</gene>
<evidence type="ECO:0000313" key="2">
    <source>
        <dbReference type="Proteomes" id="UP000037822"/>
    </source>
</evidence>
<evidence type="ECO:0000313" key="1">
    <source>
        <dbReference type="EMBL" id="KPH79406.1"/>
    </source>
</evidence>